<organism evidence="2 3">
    <name type="scientific">Glomerella acutata</name>
    <name type="common">Colletotrichum acutatum</name>
    <dbReference type="NCBI Taxonomy" id="27357"/>
    <lineage>
        <taxon>Eukaryota</taxon>
        <taxon>Fungi</taxon>
        <taxon>Dikarya</taxon>
        <taxon>Ascomycota</taxon>
        <taxon>Pezizomycotina</taxon>
        <taxon>Sordariomycetes</taxon>
        <taxon>Hypocreomycetidae</taxon>
        <taxon>Glomerellales</taxon>
        <taxon>Glomerellaceae</taxon>
        <taxon>Colletotrichum</taxon>
        <taxon>Colletotrichum acutatum species complex</taxon>
    </lineage>
</organism>
<dbReference type="EMBL" id="JAHMHS010000011">
    <property type="protein sequence ID" value="KAK1729441.1"/>
    <property type="molecule type" value="Genomic_DNA"/>
</dbReference>
<dbReference type="RefSeq" id="XP_060369496.1">
    <property type="nucleotide sequence ID" value="XM_060507313.1"/>
</dbReference>
<dbReference type="AlphaFoldDB" id="A0AAD8XL83"/>
<feature type="compositionally biased region" description="Polar residues" evidence="1">
    <location>
        <begin position="39"/>
        <end position="53"/>
    </location>
</feature>
<feature type="compositionally biased region" description="Basic and acidic residues" evidence="1">
    <location>
        <begin position="17"/>
        <end position="27"/>
    </location>
</feature>
<accession>A0AAD8XL83</accession>
<evidence type="ECO:0000313" key="2">
    <source>
        <dbReference type="EMBL" id="KAK1729441.1"/>
    </source>
</evidence>
<keyword evidence="3" id="KW-1185">Reference proteome</keyword>
<proteinExistence type="predicted"/>
<name>A0AAD8XL83_GLOAC</name>
<comment type="caution">
    <text evidence="2">The sequence shown here is derived from an EMBL/GenBank/DDBJ whole genome shotgun (WGS) entry which is preliminary data.</text>
</comment>
<protein>
    <submittedName>
        <fullName evidence="2">Uncharacterized protein</fullName>
    </submittedName>
</protein>
<reference evidence="2" key="1">
    <citation type="submission" date="2021-12" db="EMBL/GenBank/DDBJ databases">
        <title>Comparative genomics, transcriptomics and evolutionary studies reveal genomic signatures of adaptation to plant cell wall in hemibiotrophic fungi.</title>
        <authorList>
            <consortium name="DOE Joint Genome Institute"/>
            <person name="Baroncelli R."/>
            <person name="Diaz J.F."/>
            <person name="Benocci T."/>
            <person name="Peng M."/>
            <person name="Battaglia E."/>
            <person name="Haridas S."/>
            <person name="Andreopoulos W."/>
            <person name="Labutti K."/>
            <person name="Pangilinan J."/>
            <person name="Floch G.L."/>
            <person name="Makela M.R."/>
            <person name="Henrissat B."/>
            <person name="Grigoriev I.V."/>
            <person name="Crouch J.A."/>
            <person name="De Vries R.P."/>
            <person name="Sukno S.A."/>
            <person name="Thon M.R."/>
        </authorList>
    </citation>
    <scope>NUCLEOTIDE SEQUENCE</scope>
    <source>
        <strain evidence="2">CBS 112980</strain>
    </source>
</reference>
<evidence type="ECO:0000256" key="1">
    <source>
        <dbReference type="SAM" id="MobiDB-lite"/>
    </source>
</evidence>
<evidence type="ECO:0000313" key="3">
    <source>
        <dbReference type="Proteomes" id="UP001244207"/>
    </source>
</evidence>
<dbReference type="GeneID" id="85391212"/>
<dbReference type="Proteomes" id="UP001244207">
    <property type="component" value="Unassembled WGS sequence"/>
</dbReference>
<gene>
    <name evidence="2" type="ORF">BDZ83DRAFT_605096</name>
</gene>
<feature type="region of interest" description="Disordered" evidence="1">
    <location>
        <begin position="15"/>
        <end position="53"/>
    </location>
</feature>
<sequence>MVYILLQHYRFTAPSERANEPTDDRSGRSPFLEGPSRVFASTPNLNSRADTTMETTPWRSVLLECLLESMEGLAQSSFPAGVDPERVTICLGEIVNLIELEIIK</sequence>